<dbReference type="AlphaFoldDB" id="A0A0E9QJG6"/>
<dbReference type="EMBL" id="GBXM01091546">
    <property type="protein sequence ID" value="JAH17031.1"/>
    <property type="molecule type" value="Transcribed_RNA"/>
</dbReference>
<proteinExistence type="predicted"/>
<protein>
    <submittedName>
        <fullName evidence="1">Uncharacterized protein</fullName>
    </submittedName>
</protein>
<organism evidence="1">
    <name type="scientific">Anguilla anguilla</name>
    <name type="common">European freshwater eel</name>
    <name type="synonym">Muraena anguilla</name>
    <dbReference type="NCBI Taxonomy" id="7936"/>
    <lineage>
        <taxon>Eukaryota</taxon>
        <taxon>Metazoa</taxon>
        <taxon>Chordata</taxon>
        <taxon>Craniata</taxon>
        <taxon>Vertebrata</taxon>
        <taxon>Euteleostomi</taxon>
        <taxon>Actinopterygii</taxon>
        <taxon>Neopterygii</taxon>
        <taxon>Teleostei</taxon>
        <taxon>Anguilliformes</taxon>
        <taxon>Anguillidae</taxon>
        <taxon>Anguilla</taxon>
    </lineage>
</organism>
<sequence length="70" mass="8236">MSERPCLSFSKLLQTTVGLIKGFLSIKKIVSLFFLLSQWHSGQRTWAYNFKYKSIWIMMLKTSILYITLV</sequence>
<name>A0A0E9QJG6_ANGAN</name>
<evidence type="ECO:0000313" key="1">
    <source>
        <dbReference type="EMBL" id="JAH17031.1"/>
    </source>
</evidence>
<reference evidence="1" key="2">
    <citation type="journal article" date="2015" name="Fish Shellfish Immunol.">
        <title>Early steps in the European eel (Anguilla anguilla)-Vibrio vulnificus interaction in the gills: Role of the RtxA13 toxin.</title>
        <authorList>
            <person name="Callol A."/>
            <person name="Pajuelo D."/>
            <person name="Ebbesson L."/>
            <person name="Teles M."/>
            <person name="MacKenzie S."/>
            <person name="Amaro C."/>
        </authorList>
    </citation>
    <scope>NUCLEOTIDE SEQUENCE</scope>
</reference>
<reference evidence="1" key="1">
    <citation type="submission" date="2014-11" db="EMBL/GenBank/DDBJ databases">
        <authorList>
            <person name="Amaro Gonzalez C."/>
        </authorList>
    </citation>
    <scope>NUCLEOTIDE SEQUENCE</scope>
</reference>
<accession>A0A0E9QJG6</accession>